<dbReference type="PANTHER" id="PTHR47698:SF2">
    <property type="entry name" value="FATTY-ACID-BINDING PROTEIN 3, CHLOROPLASTIC"/>
    <property type="match status" value="1"/>
</dbReference>
<dbReference type="PANTHER" id="PTHR47698">
    <property type="entry name" value="FATTY-ACID-BINDING PROTEIN 3, CHLOROPLASTIC"/>
    <property type="match status" value="1"/>
</dbReference>
<protein>
    <recommendedName>
        <fullName evidence="1">Chalcone isomerase domain-containing protein</fullName>
    </recommendedName>
</protein>
<dbReference type="Gene3D" id="3.50.70.10">
    <property type="match status" value="1"/>
</dbReference>
<name>A0AAD7UME5_9STRA</name>
<dbReference type="GO" id="GO:0016872">
    <property type="term" value="F:intramolecular lyase activity"/>
    <property type="evidence" value="ECO:0007669"/>
    <property type="project" value="InterPro"/>
</dbReference>
<sequence>MASFRRLMCRVAPRAAAPILACGSSVALADEAKLRQKKSWWWGPPPKENATHLKDLEAVVVTEKRTGVEFLDHLDGLKLAGCGVRAKFGVVPVYAVGFYASPAYRSDDIDPISALGDVPAALRITLVRHLDASTFVKAIEDQLATRVSDAAQLKAFVDACVASLPAAMVPGTTTTLGLEPSGQVTVTSDASKTTALFAPQVAAALLDVYLGPNAVSPAARDAILKGLANF</sequence>
<dbReference type="InterPro" id="IPR016088">
    <property type="entry name" value="Chalcone_isomerase_3-sand"/>
</dbReference>
<gene>
    <name evidence="2" type="ORF">CTAYLR_008077</name>
</gene>
<dbReference type="InterPro" id="IPR036298">
    <property type="entry name" value="Chalcone_isomerase_sf"/>
</dbReference>
<dbReference type="SUPFAM" id="SSF54626">
    <property type="entry name" value="Chalcone isomerase"/>
    <property type="match status" value="1"/>
</dbReference>
<dbReference type="EMBL" id="JAQMWT010000125">
    <property type="protein sequence ID" value="KAJ8609962.1"/>
    <property type="molecule type" value="Genomic_DNA"/>
</dbReference>
<proteinExistence type="predicted"/>
<keyword evidence="3" id="KW-1185">Reference proteome</keyword>
<evidence type="ECO:0000313" key="2">
    <source>
        <dbReference type="EMBL" id="KAJ8609962.1"/>
    </source>
</evidence>
<evidence type="ECO:0000313" key="3">
    <source>
        <dbReference type="Proteomes" id="UP001230188"/>
    </source>
</evidence>
<dbReference type="Pfam" id="PF16036">
    <property type="entry name" value="Chalcone_3"/>
    <property type="match status" value="1"/>
</dbReference>
<reference evidence="2" key="1">
    <citation type="submission" date="2023-01" db="EMBL/GenBank/DDBJ databases">
        <title>Metagenome sequencing of chrysophaentin producing Chrysophaeum taylorii.</title>
        <authorList>
            <person name="Davison J."/>
            <person name="Bewley C."/>
        </authorList>
    </citation>
    <scope>NUCLEOTIDE SEQUENCE</scope>
    <source>
        <strain evidence="2">NIES-1699</strain>
    </source>
</reference>
<feature type="domain" description="Chalcone isomerase" evidence="1">
    <location>
        <begin position="76"/>
        <end position="224"/>
    </location>
</feature>
<accession>A0AAD7UME5</accession>
<organism evidence="2 3">
    <name type="scientific">Chrysophaeum taylorii</name>
    <dbReference type="NCBI Taxonomy" id="2483200"/>
    <lineage>
        <taxon>Eukaryota</taxon>
        <taxon>Sar</taxon>
        <taxon>Stramenopiles</taxon>
        <taxon>Ochrophyta</taxon>
        <taxon>Pelagophyceae</taxon>
        <taxon>Pelagomonadales</taxon>
        <taxon>Pelagomonadaceae</taxon>
        <taxon>Chrysophaeum</taxon>
    </lineage>
</organism>
<dbReference type="AlphaFoldDB" id="A0AAD7UME5"/>
<comment type="caution">
    <text evidence="2">The sequence shown here is derived from an EMBL/GenBank/DDBJ whole genome shotgun (WGS) entry which is preliminary data.</text>
</comment>
<dbReference type="InterPro" id="IPR016087">
    <property type="entry name" value="Chalcone_isomerase"/>
</dbReference>
<evidence type="ECO:0000259" key="1">
    <source>
        <dbReference type="Pfam" id="PF16036"/>
    </source>
</evidence>
<dbReference type="Proteomes" id="UP001230188">
    <property type="component" value="Unassembled WGS sequence"/>
</dbReference>